<dbReference type="InterPro" id="IPR008979">
    <property type="entry name" value="Galactose-bd-like_sf"/>
</dbReference>
<feature type="domain" description="F5/8 type C" evidence="2">
    <location>
        <begin position="147"/>
        <end position="285"/>
    </location>
</feature>
<keyword evidence="1" id="KW-0732">Signal</keyword>
<dbReference type="RefSeq" id="WP_124028612.1">
    <property type="nucleotide sequence ID" value="NZ_JBHRSN010000007.1"/>
</dbReference>
<dbReference type="Gene3D" id="2.60.120.260">
    <property type="entry name" value="Galactose-binding domain-like"/>
    <property type="match status" value="1"/>
</dbReference>
<dbReference type="Proteomes" id="UP000275281">
    <property type="component" value="Unassembled WGS sequence"/>
</dbReference>
<dbReference type="AlphaFoldDB" id="A0A3N5YLH2"/>
<evidence type="ECO:0000313" key="3">
    <source>
        <dbReference type="EMBL" id="RPJ65981.1"/>
    </source>
</evidence>
<dbReference type="OrthoDB" id="6396696at2"/>
<dbReference type="SUPFAM" id="SSF49785">
    <property type="entry name" value="Galactose-binding domain-like"/>
    <property type="match status" value="1"/>
</dbReference>
<dbReference type="EMBL" id="RPOK01000004">
    <property type="protein sequence ID" value="RPJ65981.1"/>
    <property type="molecule type" value="Genomic_DNA"/>
</dbReference>
<feature type="signal peptide" evidence="1">
    <location>
        <begin position="1"/>
        <end position="18"/>
    </location>
</feature>
<protein>
    <submittedName>
        <fullName evidence="3">Discoidin domain-containing protein</fullName>
    </submittedName>
</protein>
<gene>
    <name evidence="3" type="ORF">DRW07_14335</name>
</gene>
<name>A0A3N5YLH2_9ALTE</name>
<organism evidence="3 4">
    <name type="scientific">Alteromonas sediminis</name>
    <dbReference type="NCBI Taxonomy" id="2259342"/>
    <lineage>
        <taxon>Bacteria</taxon>
        <taxon>Pseudomonadati</taxon>
        <taxon>Pseudomonadota</taxon>
        <taxon>Gammaproteobacteria</taxon>
        <taxon>Alteromonadales</taxon>
        <taxon>Alteromonadaceae</taxon>
        <taxon>Alteromonas/Salinimonas group</taxon>
        <taxon>Alteromonas</taxon>
    </lineage>
</organism>
<accession>A0A3N5YLH2</accession>
<reference evidence="3 4" key="1">
    <citation type="submission" date="2018-11" db="EMBL/GenBank/DDBJ databases">
        <authorList>
            <person name="Ye M.-Q."/>
            <person name="Du Z.-J."/>
        </authorList>
    </citation>
    <scope>NUCLEOTIDE SEQUENCE [LARGE SCALE GENOMIC DNA]</scope>
    <source>
        <strain evidence="3 4">U0105</strain>
    </source>
</reference>
<comment type="caution">
    <text evidence="3">The sequence shown here is derived from an EMBL/GenBank/DDBJ whole genome shotgun (WGS) entry which is preliminary data.</text>
</comment>
<feature type="chain" id="PRO_5018101405" evidence="1">
    <location>
        <begin position="19"/>
        <end position="293"/>
    </location>
</feature>
<proteinExistence type="predicted"/>
<dbReference type="Pfam" id="PF00754">
    <property type="entry name" value="F5_F8_type_C"/>
    <property type="match status" value="1"/>
</dbReference>
<dbReference type="InterPro" id="IPR000421">
    <property type="entry name" value="FA58C"/>
</dbReference>
<evidence type="ECO:0000313" key="4">
    <source>
        <dbReference type="Proteomes" id="UP000275281"/>
    </source>
</evidence>
<sequence length="293" mass="32440">MKNAILISSLLASPLLNADTASYKSVINELQLNASGDVNLSVLMMEEDDELLCDKNGFHFSFSLDSNTAEKWYDTLILARTGNSLVDFHYKRYENNHCSLTAITLPKLFEDGQAPGGDPSAGLLKETGSYGNVALVGTNGLSEASYTASAFYGQDAAAAAFDGYVYNVKTNVDTDEKIGRGIWLVKREYENRQFTKPWLQVDFGKEVSLIGTRLFVNAKSVELGRSPRNVNILYSNDGEDFVHLESFVLGAEEITVTPFSGVVTGRFFRLEIESNNGDGNFIEVDEWELYQNK</sequence>
<evidence type="ECO:0000256" key="1">
    <source>
        <dbReference type="SAM" id="SignalP"/>
    </source>
</evidence>
<evidence type="ECO:0000259" key="2">
    <source>
        <dbReference type="Pfam" id="PF00754"/>
    </source>
</evidence>
<keyword evidence="4" id="KW-1185">Reference proteome</keyword>